<sequence length="71" mass="8036">MCVIVAFRNEVKSFSLYLSLSLLSLALSFSFVLTLPFYQYMTKLLSRTTTASTDVLSRFHIVPKNGRHSST</sequence>
<accession>A0A2M3ZMN4</accession>
<keyword evidence="1" id="KW-1133">Transmembrane helix</keyword>
<dbReference type="EMBL" id="GGFM01009001">
    <property type="protein sequence ID" value="MBW29752.1"/>
    <property type="molecule type" value="Transcribed_RNA"/>
</dbReference>
<organism evidence="2">
    <name type="scientific">Anopheles braziliensis</name>
    <dbReference type="NCBI Taxonomy" id="58242"/>
    <lineage>
        <taxon>Eukaryota</taxon>
        <taxon>Metazoa</taxon>
        <taxon>Ecdysozoa</taxon>
        <taxon>Arthropoda</taxon>
        <taxon>Hexapoda</taxon>
        <taxon>Insecta</taxon>
        <taxon>Pterygota</taxon>
        <taxon>Neoptera</taxon>
        <taxon>Endopterygota</taxon>
        <taxon>Diptera</taxon>
        <taxon>Nematocera</taxon>
        <taxon>Culicoidea</taxon>
        <taxon>Culicidae</taxon>
        <taxon>Anophelinae</taxon>
        <taxon>Anopheles</taxon>
    </lineage>
</organism>
<name>A0A2M3ZMN4_9DIPT</name>
<proteinExistence type="predicted"/>
<keyword evidence="1" id="KW-0812">Transmembrane</keyword>
<protein>
    <submittedName>
        <fullName evidence="2">Putative secreted peptide</fullName>
    </submittedName>
</protein>
<evidence type="ECO:0000256" key="1">
    <source>
        <dbReference type="SAM" id="Phobius"/>
    </source>
</evidence>
<dbReference type="AlphaFoldDB" id="A0A2M3ZMN4"/>
<evidence type="ECO:0000313" key="2">
    <source>
        <dbReference type="EMBL" id="MBW29752.1"/>
    </source>
</evidence>
<feature type="transmembrane region" description="Helical" evidence="1">
    <location>
        <begin position="16"/>
        <end position="38"/>
    </location>
</feature>
<keyword evidence="1" id="KW-0472">Membrane</keyword>
<reference evidence="2" key="1">
    <citation type="submission" date="2018-01" db="EMBL/GenBank/DDBJ databases">
        <title>An insight into the sialome of Amazonian anophelines.</title>
        <authorList>
            <person name="Ribeiro J.M."/>
            <person name="Scarpassa V."/>
            <person name="Calvo E."/>
        </authorList>
    </citation>
    <scope>NUCLEOTIDE SEQUENCE</scope>
    <source>
        <tissue evidence="2">Salivary glands</tissue>
    </source>
</reference>